<name>A0ABW7UCF3_9ACTN</name>
<dbReference type="InterPro" id="IPR023006">
    <property type="entry name" value="YchJ-like"/>
</dbReference>
<evidence type="ECO:0000256" key="1">
    <source>
        <dbReference type="HAMAP-Rule" id="MF_00612"/>
    </source>
</evidence>
<proteinExistence type="inferred from homology"/>
<gene>
    <name evidence="4" type="ORF">ACH407_27670</name>
</gene>
<organism evidence="4 5">
    <name type="scientific">Streptomyces litmocidini</name>
    <dbReference type="NCBI Taxonomy" id="67318"/>
    <lineage>
        <taxon>Bacteria</taxon>
        <taxon>Bacillati</taxon>
        <taxon>Actinomycetota</taxon>
        <taxon>Actinomycetes</taxon>
        <taxon>Kitasatosporales</taxon>
        <taxon>Streptomycetaceae</taxon>
        <taxon>Streptomyces</taxon>
    </lineage>
</organism>
<dbReference type="Proteomes" id="UP001611339">
    <property type="component" value="Unassembled WGS sequence"/>
</dbReference>
<dbReference type="SUPFAM" id="SSF54427">
    <property type="entry name" value="NTF2-like"/>
    <property type="match status" value="1"/>
</dbReference>
<dbReference type="Pfam" id="PF17775">
    <property type="entry name" value="YchJ_M-like"/>
    <property type="match status" value="1"/>
</dbReference>
<feature type="compositionally biased region" description="Low complexity" evidence="2">
    <location>
        <begin position="9"/>
        <end position="21"/>
    </location>
</feature>
<evidence type="ECO:0000313" key="4">
    <source>
        <dbReference type="EMBL" id="MFI1717339.1"/>
    </source>
</evidence>
<feature type="domain" description="YchJ-like middle NTF2-like" evidence="3">
    <location>
        <begin position="56"/>
        <end position="150"/>
    </location>
</feature>
<evidence type="ECO:0000256" key="2">
    <source>
        <dbReference type="SAM" id="MobiDB-lite"/>
    </source>
</evidence>
<dbReference type="InterPro" id="IPR032710">
    <property type="entry name" value="NTF2-like_dom_sf"/>
</dbReference>
<comment type="caution">
    <text evidence="4">The sequence shown here is derived from an EMBL/GenBank/DDBJ whole genome shotgun (WGS) entry which is preliminary data.</text>
</comment>
<keyword evidence="5" id="KW-1185">Reference proteome</keyword>
<sequence>MSRRKTRPRTSPASRTAAAAAAPAVTATSPCPCGLDAAYGACCGRFHSGTGGTAPTAELLMRSRYSAFVVRDEAYLLRTWAPETRPGEVDFDPGTRWAGLEIEGTTEGTAFHQHGTVTFTARYVHDGETGSLHERSRFARHGGAWVYVDGDFLD</sequence>
<evidence type="ECO:0000313" key="5">
    <source>
        <dbReference type="Proteomes" id="UP001611339"/>
    </source>
</evidence>
<dbReference type="InterPro" id="IPR048469">
    <property type="entry name" value="YchJ-like_M"/>
</dbReference>
<evidence type="ECO:0000259" key="3">
    <source>
        <dbReference type="Pfam" id="PF17775"/>
    </source>
</evidence>
<dbReference type="EMBL" id="JBIRUI010000014">
    <property type="protein sequence ID" value="MFI1717339.1"/>
    <property type="molecule type" value="Genomic_DNA"/>
</dbReference>
<comment type="similarity">
    <text evidence="1">Belongs to the UPF0225 family.</text>
</comment>
<accession>A0ABW7UCF3</accession>
<dbReference type="Gene3D" id="3.10.450.50">
    <property type="match status" value="1"/>
</dbReference>
<feature type="region of interest" description="Disordered" evidence="2">
    <location>
        <begin position="1"/>
        <end position="21"/>
    </location>
</feature>
<dbReference type="RefSeq" id="WP_398711665.1">
    <property type="nucleotide sequence ID" value="NZ_JBIRUI010000014.1"/>
</dbReference>
<dbReference type="HAMAP" id="MF_00612">
    <property type="entry name" value="UPF0225"/>
    <property type="match status" value="1"/>
</dbReference>
<protein>
    <recommendedName>
        <fullName evidence="1">UPF0225 protein ACH407_27670</fullName>
    </recommendedName>
</protein>
<reference evidence="4 5" key="1">
    <citation type="submission" date="2024-10" db="EMBL/GenBank/DDBJ databases">
        <title>The Natural Products Discovery Center: Release of the First 8490 Sequenced Strains for Exploring Actinobacteria Biosynthetic Diversity.</title>
        <authorList>
            <person name="Kalkreuter E."/>
            <person name="Kautsar S.A."/>
            <person name="Yang D."/>
            <person name="Bader C.D."/>
            <person name="Teijaro C.N."/>
            <person name="Fluegel L."/>
            <person name="Davis C.M."/>
            <person name="Simpson J.R."/>
            <person name="Lauterbach L."/>
            <person name="Steele A.D."/>
            <person name="Gui C."/>
            <person name="Meng S."/>
            <person name="Li G."/>
            <person name="Viehrig K."/>
            <person name="Ye F."/>
            <person name="Su P."/>
            <person name="Kiefer A.F."/>
            <person name="Nichols A."/>
            <person name="Cepeda A.J."/>
            <person name="Yan W."/>
            <person name="Fan B."/>
            <person name="Jiang Y."/>
            <person name="Adhikari A."/>
            <person name="Zheng C.-J."/>
            <person name="Schuster L."/>
            <person name="Cowan T.M."/>
            <person name="Smanski M.J."/>
            <person name="Chevrette M.G."/>
            <person name="De Carvalho L.P.S."/>
            <person name="Shen B."/>
        </authorList>
    </citation>
    <scope>NUCLEOTIDE SEQUENCE [LARGE SCALE GENOMIC DNA]</scope>
    <source>
        <strain evidence="4 5">NPDC020602</strain>
    </source>
</reference>